<dbReference type="InterPro" id="IPR012902">
    <property type="entry name" value="N_methyl_site"/>
</dbReference>
<organism evidence="3 4">
    <name type="scientific">Butyrivibrio fibrisolvens</name>
    <dbReference type="NCBI Taxonomy" id="831"/>
    <lineage>
        <taxon>Bacteria</taxon>
        <taxon>Bacillati</taxon>
        <taxon>Bacillota</taxon>
        <taxon>Clostridia</taxon>
        <taxon>Lachnospirales</taxon>
        <taxon>Lachnospiraceae</taxon>
        <taxon>Butyrivibrio</taxon>
    </lineage>
</organism>
<gene>
    <name evidence="3" type="ORF">SAMN04487884_10350</name>
</gene>
<reference evidence="3 4" key="1">
    <citation type="submission" date="2016-10" db="EMBL/GenBank/DDBJ databases">
        <authorList>
            <person name="de Groot N.N."/>
        </authorList>
    </citation>
    <scope>NUCLEOTIDE SEQUENCE [LARGE SCALE GENOMIC DNA]</scope>
    <source>
        <strain evidence="3 4">AR40</strain>
    </source>
</reference>
<dbReference type="PROSITE" id="PS00409">
    <property type="entry name" value="PROKAR_NTER_METHYL"/>
    <property type="match status" value="1"/>
</dbReference>
<name>A0A1H9MD60_BUTFI</name>
<evidence type="ECO:0000256" key="1">
    <source>
        <dbReference type="SAM" id="MobiDB-lite"/>
    </source>
</evidence>
<evidence type="ECO:0000256" key="2">
    <source>
        <dbReference type="SAM" id="Phobius"/>
    </source>
</evidence>
<dbReference type="InterPro" id="IPR045584">
    <property type="entry name" value="Pilin-like"/>
</dbReference>
<feature type="region of interest" description="Disordered" evidence="1">
    <location>
        <begin position="221"/>
        <end position="244"/>
    </location>
</feature>
<dbReference type="Pfam" id="PF07963">
    <property type="entry name" value="N_methyl"/>
    <property type="match status" value="1"/>
</dbReference>
<sequence length="244" mass="27139">MNNNDRPDELNKGFSLVELIIVIAILAIVGLILGTLITTGINLYQRQNKDLNLQTRSQLLQSQITTYITNADLGLYMPEGADESSTMFAVLSIDNDYYDKNGGSAQKQSDFENGTIHARAGVIIYVSEQSKIYYIAGDEYSADGIPVTAVFEDGKIKTVTADSESMYSDDMADWPVLSDYVSDFKVKVVDDAKVVNVEMALEYSERIYTYDFTVALRNDTSLYGPKSSEESESSTEGSESEYRY</sequence>
<evidence type="ECO:0000313" key="3">
    <source>
        <dbReference type="EMBL" id="SER21387.1"/>
    </source>
</evidence>
<dbReference type="OrthoDB" id="9962023at2"/>
<dbReference type="AlphaFoldDB" id="A0A1H9MD60"/>
<accession>A0A1H9MD60</accession>
<evidence type="ECO:0000313" key="4">
    <source>
        <dbReference type="Proteomes" id="UP000182584"/>
    </source>
</evidence>
<keyword evidence="2" id="KW-0472">Membrane</keyword>
<dbReference type="SUPFAM" id="SSF54523">
    <property type="entry name" value="Pili subunits"/>
    <property type="match status" value="1"/>
</dbReference>
<protein>
    <submittedName>
        <fullName evidence="3">Prepilin-type N-terminal cleavage/methylation domain-containing protein</fullName>
    </submittedName>
</protein>
<dbReference type="Proteomes" id="UP000182584">
    <property type="component" value="Unassembled WGS sequence"/>
</dbReference>
<keyword evidence="2" id="KW-0812">Transmembrane</keyword>
<feature type="transmembrane region" description="Helical" evidence="2">
    <location>
        <begin position="20"/>
        <end position="44"/>
    </location>
</feature>
<proteinExistence type="predicted"/>
<dbReference type="RefSeq" id="WP_074754253.1">
    <property type="nucleotide sequence ID" value="NZ_FOGJ01000003.1"/>
</dbReference>
<dbReference type="EMBL" id="FOGJ01000003">
    <property type="protein sequence ID" value="SER21387.1"/>
    <property type="molecule type" value="Genomic_DNA"/>
</dbReference>
<keyword evidence="2" id="KW-1133">Transmembrane helix</keyword>
<dbReference type="NCBIfam" id="TIGR02532">
    <property type="entry name" value="IV_pilin_GFxxxE"/>
    <property type="match status" value="1"/>
</dbReference>